<dbReference type="AlphaFoldDB" id="A0A1G7PB34"/>
<name>A0A1G7PB34_9GAMM</name>
<accession>A0A1G7PB34</accession>
<evidence type="ECO:0000313" key="1">
    <source>
        <dbReference type="EMBL" id="SDF83434.1"/>
    </source>
</evidence>
<reference evidence="1 2" key="1">
    <citation type="submission" date="2016-10" db="EMBL/GenBank/DDBJ databases">
        <authorList>
            <person name="de Groot N.N."/>
        </authorList>
    </citation>
    <scope>NUCLEOTIDE SEQUENCE [LARGE SCALE GENOMIC DNA]</scope>
    <source>
        <strain evidence="1 2">LMG 25475</strain>
    </source>
</reference>
<proteinExistence type="predicted"/>
<gene>
    <name evidence="1" type="ORF">SAMN05216381_2481</name>
</gene>
<protein>
    <submittedName>
        <fullName evidence="1">Uncharacterized protein</fullName>
    </submittedName>
</protein>
<dbReference type="EMBL" id="FNBM01000005">
    <property type="protein sequence ID" value="SDF83434.1"/>
    <property type="molecule type" value="Genomic_DNA"/>
</dbReference>
<sequence length="46" mass="4941">MNIDVRDNLATGDGLSPILQSAIRRMGANPSTKTTLLSCLTGDRHE</sequence>
<evidence type="ECO:0000313" key="2">
    <source>
        <dbReference type="Proteomes" id="UP000243378"/>
    </source>
</evidence>
<organism evidence="1 2">
    <name type="scientific">Phytopseudomonas seleniipraecipitans</name>
    <dbReference type="NCBI Taxonomy" id="640205"/>
    <lineage>
        <taxon>Bacteria</taxon>
        <taxon>Pseudomonadati</taxon>
        <taxon>Pseudomonadota</taxon>
        <taxon>Gammaproteobacteria</taxon>
        <taxon>Pseudomonadales</taxon>
        <taxon>Pseudomonadaceae</taxon>
        <taxon>Phytopseudomonas</taxon>
    </lineage>
</organism>
<dbReference type="Proteomes" id="UP000243378">
    <property type="component" value="Unassembled WGS sequence"/>
</dbReference>